<keyword evidence="7" id="KW-1185">Reference proteome</keyword>
<protein>
    <submittedName>
        <fullName evidence="8">Reverse transcriptase domain-containing protein</fullName>
    </submittedName>
</protein>
<dbReference type="InterPro" id="IPR021109">
    <property type="entry name" value="Peptidase_aspartic_dom_sf"/>
</dbReference>
<feature type="region of interest" description="Disordered" evidence="5">
    <location>
        <begin position="203"/>
        <end position="236"/>
    </location>
</feature>
<evidence type="ECO:0000256" key="3">
    <source>
        <dbReference type="ARBA" id="ARBA00022722"/>
    </source>
</evidence>
<keyword evidence="3" id="KW-0540">Nuclease</keyword>
<dbReference type="SMART" id="SM00343">
    <property type="entry name" value="ZnF_C2HC"/>
    <property type="match status" value="2"/>
</dbReference>
<evidence type="ECO:0000259" key="6">
    <source>
        <dbReference type="PROSITE" id="PS50878"/>
    </source>
</evidence>
<dbReference type="GO" id="GO:0008270">
    <property type="term" value="F:zinc ion binding"/>
    <property type="evidence" value="ECO:0007669"/>
    <property type="project" value="InterPro"/>
</dbReference>
<dbReference type="SUPFAM" id="SSF50630">
    <property type="entry name" value="Acid proteases"/>
    <property type="match status" value="1"/>
</dbReference>
<dbReference type="PANTHER" id="PTHR37984:SF5">
    <property type="entry name" value="PROTEIN NYNRIN-LIKE"/>
    <property type="match status" value="1"/>
</dbReference>
<reference evidence="8" key="1">
    <citation type="submission" date="2022-11" db="UniProtKB">
        <authorList>
            <consortium name="WormBaseParasite"/>
        </authorList>
    </citation>
    <scope>IDENTIFICATION</scope>
</reference>
<dbReference type="InterPro" id="IPR036875">
    <property type="entry name" value="Znf_CCHC_sf"/>
</dbReference>
<dbReference type="Gene3D" id="3.10.10.10">
    <property type="entry name" value="HIV Type 1 Reverse Transcriptase, subunit A, domain 1"/>
    <property type="match status" value="1"/>
</dbReference>
<dbReference type="InterPro" id="IPR043502">
    <property type="entry name" value="DNA/RNA_pol_sf"/>
</dbReference>
<dbReference type="InterPro" id="IPR000477">
    <property type="entry name" value="RT_dom"/>
</dbReference>
<keyword evidence="2" id="KW-0548">Nucleotidyltransferase</keyword>
<evidence type="ECO:0000256" key="4">
    <source>
        <dbReference type="ARBA" id="ARBA00022759"/>
    </source>
</evidence>
<dbReference type="GO" id="GO:0003676">
    <property type="term" value="F:nucleic acid binding"/>
    <property type="evidence" value="ECO:0007669"/>
    <property type="project" value="InterPro"/>
</dbReference>
<dbReference type="Pfam" id="PF00078">
    <property type="entry name" value="RVT_1"/>
    <property type="match status" value="1"/>
</dbReference>
<dbReference type="Gene3D" id="2.40.70.10">
    <property type="entry name" value="Acid Proteases"/>
    <property type="match status" value="1"/>
</dbReference>
<organism evidence="7 8">
    <name type="scientific">Plectus sambesii</name>
    <dbReference type="NCBI Taxonomy" id="2011161"/>
    <lineage>
        <taxon>Eukaryota</taxon>
        <taxon>Metazoa</taxon>
        <taxon>Ecdysozoa</taxon>
        <taxon>Nematoda</taxon>
        <taxon>Chromadorea</taxon>
        <taxon>Plectida</taxon>
        <taxon>Plectina</taxon>
        <taxon>Plectoidea</taxon>
        <taxon>Plectidae</taxon>
        <taxon>Plectus</taxon>
    </lineage>
</organism>
<dbReference type="CDD" id="cd01647">
    <property type="entry name" value="RT_LTR"/>
    <property type="match status" value="1"/>
</dbReference>
<dbReference type="GO" id="GO:0016779">
    <property type="term" value="F:nucleotidyltransferase activity"/>
    <property type="evidence" value="ECO:0007669"/>
    <property type="project" value="UniProtKB-KW"/>
</dbReference>
<evidence type="ECO:0000313" key="8">
    <source>
        <dbReference type="WBParaSite" id="PSAMB.scaffold4642size13990.g24831.t1"/>
    </source>
</evidence>
<feature type="domain" description="Reverse transcriptase" evidence="6">
    <location>
        <begin position="412"/>
        <end position="569"/>
    </location>
</feature>
<dbReference type="Proteomes" id="UP000887566">
    <property type="component" value="Unplaced"/>
</dbReference>
<proteinExistence type="predicted"/>
<accession>A0A914WLJ4</accession>
<evidence type="ECO:0000256" key="5">
    <source>
        <dbReference type="SAM" id="MobiDB-lite"/>
    </source>
</evidence>
<sequence length="569" mass="63532">MFSSSLTEALRVQPRVFEGDSKQFAMWLAHFDCALKLNKVEEADKTAMLFCSLLATVQRMLLARCSPRSFADFTYEELLELLRRHYTRTALALADYHRLFSSQQSAAQLLQKDFKSLDLALEHTLLAETAQQESTRGGNRPAHSLELPALNQIQRPGFRQPQGSTCTQCGGNDHRADTCRFKTATCRQCAKVGHIARVCRSAAQNVSPGSPSKTNGSKKRNGKREKSNQVTVAMDHVQVSTLDTSKDTSNVLLADPKRMKVALSVNGHPVLLEYDTGAAVTVINEKTWADLGKPNLKQSYICCHDFNGNEIALKGQVAVELCHCSLNHSSSTTSYVFSVSPSPHPKGVEREQLINGLLNDFLLIFEPGLGHCTKVKAHLKLKKDARPKFIRARPLPFAVYEAVNNEIDRWEKMGIIQPVNHSEWAAPIVIAPKPGGEIRLCADFSTGLNQAIDFYQYPLPRPEELYQKLNGGVIFSKIDFSEAYLQVELDDDSKRLVVINTHKGLYRFNRLLFGVSSAPAIFQQIMEKMLTGIPGVGAYLDDLIICGSSQREHIQRLRQVLQRISKFGF</sequence>
<dbReference type="SUPFAM" id="SSF57756">
    <property type="entry name" value="Retrovirus zinc finger-like domains"/>
    <property type="match status" value="1"/>
</dbReference>
<evidence type="ECO:0000256" key="1">
    <source>
        <dbReference type="ARBA" id="ARBA00022679"/>
    </source>
</evidence>
<feature type="compositionally biased region" description="Polar residues" evidence="5">
    <location>
        <begin position="203"/>
        <end position="215"/>
    </location>
</feature>
<dbReference type="InterPro" id="IPR050951">
    <property type="entry name" value="Retrovirus_Pol_polyprotein"/>
</dbReference>
<keyword evidence="4" id="KW-0255">Endonuclease</keyword>
<dbReference type="GO" id="GO:0004519">
    <property type="term" value="F:endonuclease activity"/>
    <property type="evidence" value="ECO:0007669"/>
    <property type="project" value="UniProtKB-KW"/>
</dbReference>
<dbReference type="PANTHER" id="PTHR37984">
    <property type="entry name" value="PROTEIN CBG26694"/>
    <property type="match status" value="1"/>
</dbReference>
<dbReference type="InterPro" id="IPR043128">
    <property type="entry name" value="Rev_trsase/Diguanyl_cyclase"/>
</dbReference>
<dbReference type="GO" id="GO:0019899">
    <property type="term" value="F:enzyme binding"/>
    <property type="evidence" value="ECO:0007669"/>
    <property type="project" value="UniProtKB-ARBA"/>
</dbReference>
<dbReference type="WBParaSite" id="PSAMB.scaffold4642size13990.g24831.t1">
    <property type="protein sequence ID" value="PSAMB.scaffold4642size13990.g24831.t1"/>
    <property type="gene ID" value="PSAMB.scaffold4642size13990.g24831"/>
</dbReference>
<evidence type="ECO:0000256" key="2">
    <source>
        <dbReference type="ARBA" id="ARBA00022695"/>
    </source>
</evidence>
<evidence type="ECO:0000313" key="7">
    <source>
        <dbReference type="Proteomes" id="UP000887566"/>
    </source>
</evidence>
<dbReference type="Gene3D" id="3.30.70.270">
    <property type="match status" value="1"/>
</dbReference>
<dbReference type="PROSITE" id="PS50878">
    <property type="entry name" value="RT_POL"/>
    <property type="match status" value="1"/>
</dbReference>
<keyword evidence="1" id="KW-0808">Transferase</keyword>
<dbReference type="SUPFAM" id="SSF56672">
    <property type="entry name" value="DNA/RNA polymerases"/>
    <property type="match status" value="1"/>
</dbReference>
<keyword evidence="4" id="KW-0378">Hydrolase</keyword>
<dbReference type="AlphaFoldDB" id="A0A914WLJ4"/>
<name>A0A914WLJ4_9BILA</name>
<dbReference type="Gene3D" id="4.10.60.10">
    <property type="entry name" value="Zinc finger, CCHC-type"/>
    <property type="match status" value="1"/>
</dbReference>
<dbReference type="InterPro" id="IPR001878">
    <property type="entry name" value="Znf_CCHC"/>
</dbReference>